<name>A0AAE1ARQ0_9GAST</name>
<evidence type="ECO:0000313" key="1">
    <source>
        <dbReference type="EMBL" id="KAK3792101.1"/>
    </source>
</evidence>
<organism evidence="1 2">
    <name type="scientific">Elysia crispata</name>
    <name type="common">lettuce slug</name>
    <dbReference type="NCBI Taxonomy" id="231223"/>
    <lineage>
        <taxon>Eukaryota</taxon>
        <taxon>Metazoa</taxon>
        <taxon>Spiralia</taxon>
        <taxon>Lophotrochozoa</taxon>
        <taxon>Mollusca</taxon>
        <taxon>Gastropoda</taxon>
        <taxon>Heterobranchia</taxon>
        <taxon>Euthyneura</taxon>
        <taxon>Panpulmonata</taxon>
        <taxon>Sacoglossa</taxon>
        <taxon>Placobranchoidea</taxon>
        <taxon>Plakobranchidae</taxon>
        <taxon>Elysia</taxon>
    </lineage>
</organism>
<sequence length="223" mass="24453">MSSSCPCRLYYVLKLPMSPVLCPQVAHVACIMTSSCPCRLYYVVKLPMSPVLCPQVAHVACIMSSSCPCRLYYVLKLPMSPVLCPQVAHVACIMSSSCPCRLYYVDSLQRVAAAHLVDDTDVCSTGPAHNTKHLTRLGTAFSLAKVGGCKEGSSTEPCCFPIMDFHCYKKCSNPWLLFSHLMVSNAEKGFRNSGQGFSHPAMRTEASPSNLEFVNDWLLAARL</sequence>
<evidence type="ECO:0000313" key="2">
    <source>
        <dbReference type="Proteomes" id="UP001283361"/>
    </source>
</evidence>
<reference evidence="1" key="1">
    <citation type="journal article" date="2023" name="G3 (Bethesda)">
        <title>A reference genome for the long-term kleptoplast-retaining sea slug Elysia crispata morphotype clarki.</title>
        <authorList>
            <person name="Eastman K.E."/>
            <person name="Pendleton A.L."/>
            <person name="Shaikh M.A."/>
            <person name="Suttiyut T."/>
            <person name="Ogas R."/>
            <person name="Tomko P."/>
            <person name="Gavelis G."/>
            <person name="Widhalm J.R."/>
            <person name="Wisecaver J.H."/>
        </authorList>
    </citation>
    <scope>NUCLEOTIDE SEQUENCE</scope>
    <source>
        <strain evidence="1">ECLA1</strain>
    </source>
</reference>
<comment type="caution">
    <text evidence="1">The sequence shown here is derived from an EMBL/GenBank/DDBJ whole genome shotgun (WGS) entry which is preliminary data.</text>
</comment>
<proteinExistence type="predicted"/>
<accession>A0AAE1ARQ0</accession>
<keyword evidence="2" id="KW-1185">Reference proteome</keyword>
<protein>
    <submittedName>
        <fullName evidence="1">Uncharacterized protein</fullName>
    </submittedName>
</protein>
<dbReference type="Proteomes" id="UP001283361">
    <property type="component" value="Unassembled WGS sequence"/>
</dbReference>
<gene>
    <name evidence="1" type="ORF">RRG08_055368</name>
</gene>
<dbReference type="AlphaFoldDB" id="A0AAE1ARQ0"/>
<dbReference type="EMBL" id="JAWDGP010001389">
    <property type="protein sequence ID" value="KAK3792101.1"/>
    <property type="molecule type" value="Genomic_DNA"/>
</dbReference>